<comment type="caution">
    <text evidence="1">The sequence shown here is derived from an EMBL/GenBank/DDBJ whole genome shotgun (WGS) entry which is preliminary data.</text>
</comment>
<sequence length="222" mass="25775">MIKLIVFDWNGALIADTQAAYETDTHVWRMIGRRGLDFKTYTDTIRIPVSEYYREHGISKERLKRLSRKISDAFHPFYEARAKGVRTRRNARALLEWIRRRGIEAIILSNHTTEGLESQLRRLKLEKFFSAVLTNSSKRAVMKKRNKKERLIEYLRKSSFKKNEILILGDSSEEAEAGKRAGIRTIAITGGYYSTRRLKAAKPDHLIHNLAEMIPIIKKLSS</sequence>
<dbReference type="InterPro" id="IPR023198">
    <property type="entry name" value="PGP-like_dom2"/>
</dbReference>
<dbReference type="InterPro" id="IPR036412">
    <property type="entry name" value="HAD-like_sf"/>
</dbReference>
<reference evidence="1 2" key="1">
    <citation type="journal article" date="2016" name="Nat. Commun.">
        <title>Thousands of microbial genomes shed light on interconnected biogeochemical processes in an aquifer system.</title>
        <authorList>
            <person name="Anantharaman K."/>
            <person name="Brown C.T."/>
            <person name="Hug L.A."/>
            <person name="Sharon I."/>
            <person name="Castelle C.J."/>
            <person name="Probst A.J."/>
            <person name="Thomas B.C."/>
            <person name="Singh A."/>
            <person name="Wilkins M.J."/>
            <person name="Karaoz U."/>
            <person name="Brodie E.L."/>
            <person name="Williams K.H."/>
            <person name="Hubbard S.S."/>
            <person name="Banfield J.F."/>
        </authorList>
    </citation>
    <scope>NUCLEOTIDE SEQUENCE [LARGE SCALE GENOMIC DNA]</scope>
</reference>
<evidence type="ECO:0008006" key="3">
    <source>
        <dbReference type="Google" id="ProtNLM"/>
    </source>
</evidence>
<dbReference type="GO" id="GO:0005829">
    <property type="term" value="C:cytosol"/>
    <property type="evidence" value="ECO:0007669"/>
    <property type="project" value="TreeGrafter"/>
</dbReference>
<name>A0A1F6DZR8_9BACT</name>
<protein>
    <recommendedName>
        <fullName evidence="3">HAD family hydrolase</fullName>
    </recommendedName>
</protein>
<dbReference type="Proteomes" id="UP000178572">
    <property type="component" value="Unassembled WGS sequence"/>
</dbReference>
<dbReference type="GO" id="GO:0008967">
    <property type="term" value="F:phosphoglycolate phosphatase activity"/>
    <property type="evidence" value="ECO:0007669"/>
    <property type="project" value="TreeGrafter"/>
</dbReference>
<dbReference type="Gene3D" id="1.10.150.240">
    <property type="entry name" value="Putative phosphatase, domain 2"/>
    <property type="match status" value="1"/>
</dbReference>
<dbReference type="EMBL" id="MFLN01000035">
    <property type="protein sequence ID" value="OGG66909.1"/>
    <property type="molecule type" value="Genomic_DNA"/>
</dbReference>
<dbReference type="SUPFAM" id="SSF56784">
    <property type="entry name" value="HAD-like"/>
    <property type="match status" value="1"/>
</dbReference>
<dbReference type="Gene3D" id="3.40.50.1000">
    <property type="entry name" value="HAD superfamily/HAD-like"/>
    <property type="match status" value="1"/>
</dbReference>
<dbReference type="Pfam" id="PF13419">
    <property type="entry name" value="HAD_2"/>
    <property type="match status" value="1"/>
</dbReference>
<dbReference type="GO" id="GO:0006281">
    <property type="term" value="P:DNA repair"/>
    <property type="evidence" value="ECO:0007669"/>
    <property type="project" value="TreeGrafter"/>
</dbReference>
<dbReference type="SFLD" id="SFLDG01129">
    <property type="entry name" value="C1.5:_HAD__Beta-PGM__Phosphata"/>
    <property type="match status" value="1"/>
</dbReference>
<dbReference type="InterPro" id="IPR023214">
    <property type="entry name" value="HAD_sf"/>
</dbReference>
<dbReference type="SFLD" id="SFLDS00003">
    <property type="entry name" value="Haloacid_Dehalogenase"/>
    <property type="match status" value="1"/>
</dbReference>
<dbReference type="STRING" id="1798500.A3C21_00650"/>
<dbReference type="PANTHER" id="PTHR43434:SF1">
    <property type="entry name" value="PHOSPHOGLYCOLATE PHOSPHATASE"/>
    <property type="match status" value="1"/>
</dbReference>
<evidence type="ECO:0000313" key="2">
    <source>
        <dbReference type="Proteomes" id="UP000178572"/>
    </source>
</evidence>
<dbReference type="InterPro" id="IPR041492">
    <property type="entry name" value="HAD_2"/>
</dbReference>
<accession>A0A1F6DZR8</accession>
<proteinExistence type="predicted"/>
<dbReference type="AlphaFoldDB" id="A0A1F6DZR8"/>
<dbReference type="InterPro" id="IPR050155">
    <property type="entry name" value="HAD-like_hydrolase_sf"/>
</dbReference>
<gene>
    <name evidence="1" type="ORF">A3C21_00650</name>
</gene>
<organism evidence="1 2">
    <name type="scientific">Candidatus Kaiserbacteria bacterium RIFCSPHIGHO2_02_FULL_59_21</name>
    <dbReference type="NCBI Taxonomy" id="1798500"/>
    <lineage>
        <taxon>Bacteria</taxon>
        <taxon>Candidatus Kaiseribacteriota</taxon>
    </lineage>
</organism>
<dbReference type="PANTHER" id="PTHR43434">
    <property type="entry name" value="PHOSPHOGLYCOLATE PHOSPHATASE"/>
    <property type="match status" value="1"/>
</dbReference>
<evidence type="ECO:0000313" key="1">
    <source>
        <dbReference type="EMBL" id="OGG66909.1"/>
    </source>
</evidence>